<accession>A0ABY3U552</accession>
<dbReference type="Proteomes" id="UP001055200">
    <property type="component" value="Chromosome"/>
</dbReference>
<name>A0ABY3U552_9MYCO</name>
<dbReference type="SMART" id="SM00347">
    <property type="entry name" value="HTH_MARR"/>
    <property type="match status" value="1"/>
</dbReference>
<dbReference type="Gene3D" id="1.10.10.10">
    <property type="entry name" value="Winged helix-like DNA-binding domain superfamily/Winged helix DNA-binding domain"/>
    <property type="match status" value="1"/>
</dbReference>
<protein>
    <submittedName>
        <fullName evidence="2">MarR family winged helix-turn-helix transcriptional regulator</fullName>
    </submittedName>
</protein>
<sequence length="161" mass="17895">MADRQRLSTDELQAWRSFIEMAHHLQRHLDRHLQREFALSGADFEILVNLSEAPGARMPMADLGEATGWEKSRLSHHLSRMAKRALIRRDTGERRYPDIVLTDAGRAAITAAAPANAERVRTLFVDVLGPERLALFGDACDDVAAALAEHQRGDCSLATPD</sequence>
<dbReference type="InterPro" id="IPR039422">
    <property type="entry name" value="MarR/SlyA-like"/>
</dbReference>
<evidence type="ECO:0000313" key="2">
    <source>
        <dbReference type="EMBL" id="ULN52539.1"/>
    </source>
</evidence>
<dbReference type="PANTHER" id="PTHR33164:SF99">
    <property type="entry name" value="MARR FAMILY REGULATORY PROTEIN"/>
    <property type="match status" value="1"/>
</dbReference>
<keyword evidence="3" id="KW-1185">Reference proteome</keyword>
<reference evidence="2" key="1">
    <citation type="submission" date="2022-08" db="EMBL/GenBank/DDBJ databases">
        <title>Complete genome sequence of 14 non-tuberculosis mycobacteria type-strains.</title>
        <authorList>
            <person name="Igarashi Y."/>
            <person name="Osugi A."/>
            <person name="Mitarai S."/>
        </authorList>
    </citation>
    <scope>NUCLEOTIDE SEQUENCE</scope>
    <source>
        <strain evidence="2">DSM 45575</strain>
    </source>
</reference>
<dbReference type="SUPFAM" id="SSF46785">
    <property type="entry name" value="Winged helix' DNA-binding domain"/>
    <property type="match status" value="1"/>
</dbReference>
<evidence type="ECO:0000259" key="1">
    <source>
        <dbReference type="SMART" id="SM00347"/>
    </source>
</evidence>
<feature type="domain" description="HTH marR-type" evidence="1">
    <location>
        <begin position="32"/>
        <end position="132"/>
    </location>
</feature>
<dbReference type="EMBL" id="CP092365">
    <property type="protein sequence ID" value="ULN52539.1"/>
    <property type="molecule type" value="Genomic_DNA"/>
</dbReference>
<organism evidence="2 3">
    <name type="scientific">Mycolicibacillus parakoreensis</name>
    <dbReference type="NCBI Taxonomy" id="1069221"/>
    <lineage>
        <taxon>Bacteria</taxon>
        <taxon>Bacillati</taxon>
        <taxon>Actinomycetota</taxon>
        <taxon>Actinomycetes</taxon>
        <taxon>Mycobacteriales</taxon>
        <taxon>Mycobacteriaceae</taxon>
        <taxon>Mycolicibacillus</taxon>
    </lineage>
</organism>
<dbReference type="RefSeq" id="WP_240170811.1">
    <property type="nucleotide sequence ID" value="NZ_CP092365.1"/>
</dbReference>
<dbReference type="InterPro" id="IPR000835">
    <property type="entry name" value="HTH_MarR-typ"/>
</dbReference>
<dbReference type="InterPro" id="IPR036388">
    <property type="entry name" value="WH-like_DNA-bd_sf"/>
</dbReference>
<dbReference type="InterPro" id="IPR036390">
    <property type="entry name" value="WH_DNA-bd_sf"/>
</dbReference>
<proteinExistence type="predicted"/>
<evidence type="ECO:0000313" key="3">
    <source>
        <dbReference type="Proteomes" id="UP001055200"/>
    </source>
</evidence>
<dbReference type="PANTHER" id="PTHR33164">
    <property type="entry name" value="TRANSCRIPTIONAL REGULATOR, MARR FAMILY"/>
    <property type="match status" value="1"/>
</dbReference>
<gene>
    <name evidence="2" type="ORF">MIU77_17145</name>
</gene>